<comment type="caution">
    <text evidence="1">The sequence shown here is derived from an EMBL/GenBank/DDBJ whole genome shotgun (WGS) entry which is preliminary data.</text>
</comment>
<accession>A0A414T1L6</accession>
<dbReference type="EMBL" id="QRIC01000003">
    <property type="protein sequence ID" value="RHG28092.1"/>
    <property type="molecule type" value="Genomic_DNA"/>
</dbReference>
<gene>
    <name evidence="1" type="ORF">DW265_02850</name>
</gene>
<name>A0A414T1L6_9FIRM</name>
<dbReference type="AlphaFoldDB" id="A0A414T1L6"/>
<proteinExistence type="predicted"/>
<dbReference type="Proteomes" id="UP000284095">
    <property type="component" value="Unassembled WGS sequence"/>
</dbReference>
<sequence length="26" mass="2823">MKNVFRRSPNSLVVTVNSLSVVGVYG</sequence>
<keyword evidence="2" id="KW-1185">Reference proteome</keyword>
<protein>
    <submittedName>
        <fullName evidence="1">Uncharacterized protein</fullName>
    </submittedName>
</protein>
<organism evidence="1 2">
    <name type="scientific">Dorea longicatena</name>
    <dbReference type="NCBI Taxonomy" id="88431"/>
    <lineage>
        <taxon>Bacteria</taxon>
        <taxon>Bacillati</taxon>
        <taxon>Bacillota</taxon>
        <taxon>Clostridia</taxon>
        <taxon>Lachnospirales</taxon>
        <taxon>Lachnospiraceae</taxon>
        <taxon>Dorea</taxon>
    </lineage>
</organism>
<evidence type="ECO:0000313" key="2">
    <source>
        <dbReference type="Proteomes" id="UP000284095"/>
    </source>
</evidence>
<evidence type="ECO:0000313" key="1">
    <source>
        <dbReference type="EMBL" id="RHG28092.1"/>
    </source>
</evidence>
<reference evidence="1 2" key="1">
    <citation type="submission" date="2018-08" db="EMBL/GenBank/DDBJ databases">
        <title>A genome reference for cultivated species of the human gut microbiota.</title>
        <authorList>
            <person name="Zou Y."/>
            <person name="Xue W."/>
            <person name="Luo G."/>
        </authorList>
    </citation>
    <scope>NUCLEOTIDE SEQUENCE [LARGE SCALE GENOMIC DNA]</scope>
    <source>
        <strain evidence="1 2">AM22-22</strain>
    </source>
</reference>